<dbReference type="EMBL" id="MU865002">
    <property type="protein sequence ID" value="KAK4460890.1"/>
    <property type="molecule type" value="Genomic_DNA"/>
</dbReference>
<name>A0AAV9HLD8_9PEZI</name>
<keyword evidence="2" id="KW-1185">Reference proteome</keyword>
<dbReference type="AlphaFoldDB" id="A0AAV9HLD8"/>
<dbReference type="Proteomes" id="UP001321749">
    <property type="component" value="Unassembled WGS sequence"/>
</dbReference>
<proteinExistence type="predicted"/>
<evidence type="ECO:0000313" key="2">
    <source>
        <dbReference type="Proteomes" id="UP001321749"/>
    </source>
</evidence>
<reference evidence="1" key="1">
    <citation type="journal article" date="2023" name="Mol. Phylogenet. Evol.">
        <title>Genome-scale phylogeny and comparative genomics of the fungal order Sordariales.</title>
        <authorList>
            <person name="Hensen N."/>
            <person name="Bonometti L."/>
            <person name="Westerberg I."/>
            <person name="Brannstrom I.O."/>
            <person name="Guillou S."/>
            <person name="Cros-Aarteil S."/>
            <person name="Calhoun S."/>
            <person name="Haridas S."/>
            <person name="Kuo A."/>
            <person name="Mondo S."/>
            <person name="Pangilinan J."/>
            <person name="Riley R."/>
            <person name="LaButti K."/>
            <person name="Andreopoulos B."/>
            <person name="Lipzen A."/>
            <person name="Chen C."/>
            <person name="Yan M."/>
            <person name="Daum C."/>
            <person name="Ng V."/>
            <person name="Clum A."/>
            <person name="Steindorff A."/>
            <person name="Ohm R.A."/>
            <person name="Martin F."/>
            <person name="Silar P."/>
            <person name="Natvig D.O."/>
            <person name="Lalanne C."/>
            <person name="Gautier V."/>
            <person name="Ament-Velasquez S.L."/>
            <person name="Kruys A."/>
            <person name="Hutchinson M.I."/>
            <person name="Powell A.J."/>
            <person name="Barry K."/>
            <person name="Miller A.N."/>
            <person name="Grigoriev I.V."/>
            <person name="Debuchy R."/>
            <person name="Gladieux P."/>
            <person name="Hiltunen Thoren M."/>
            <person name="Johannesson H."/>
        </authorList>
    </citation>
    <scope>NUCLEOTIDE SEQUENCE</scope>
    <source>
        <strain evidence="1">PSN324</strain>
    </source>
</reference>
<comment type="caution">
    <text evidence="1">The sequence shown here is derived from an EMBL/GenBank/DDBJ whole genome shotgun (WGS) entry which is preliminary data.</text>
</comment>
<gene>
    <name evidence="1" type="ORF">QBC42DRAFT_347629</name>
</gene>
<organism evidence="1 2">
    <name type="scientific">Cladorrhinum samala</name>
    <dbReference type="NCBI Taxonomy" id="585594"/>
    <lineage>
        <taxon>Eukaryota</taxon>
        <taxon>Fungi</taxon>
        <taxon>Dikarya</taxon>
        <taxon>Ascomycota</taxon>
        <taxon>Pezizomycotina</taxon>
        <taxon>Sordariomycetes</taxon>
        <taxon>Sordariomycetidae</taxon>
        <taxon>Sordariales</taxon>
        <taxon>Podosporaceae</taxon>
        <taxon>Cladorrhinum</taxon>
    </lineage>
</organism>
<evidence type="ECO:0000313" key="1">
    <source>
        <dbReference type="EMBL" id="KAK4460890.1"/>
    </source>
</evidence>
<sequence length="206" mass="22643">MAAAALPIATLEKIEDLIAKSNGARLEYRKAHNHGTPVNAKLAQKISMLVAKAASLFPEGTFKNGTEVDIDPYGEGLIRLTTEVIWAFSSGPASKTLDCPQRAADHYQIFGDDLYNRHLHIANSSRVESAKFDSMIMSVTDKKASWKLITADEKPRPGLVNSPRAAIGAFAFRITNAIIYSQKSPTVDESQKLWVARCGKFTFMEN</sequence>
<protein>
    <submittedName>
        <fullName evidence="1">Uncharacterized protein</fullName>
    </submittedName>
</protein>
<accession>A0AAV9HLD8</accession>
<reference evidence="1" key="2">
    <citation type="submission" date="2023-06" db="EMBL/GenBank/DDBJ databases">
        <authorList>
            <consortium name="Lawrence Berkeley National Laboratory"/>
            <person name="Mondo S.J."/>
            <person name="Hensen N."/>
            <person name="Bonometti L."/>
            <person name="Westerberg I."/>
            <person name="Brannstrom I.O."/>
            <person name="Guillou S."/>
            <person name="Cros-Aarteil S."/>
            <person name="Calhoun S."/>
            <person name="Haridas S."/>
            <person name="Kuo A."/>
            <person name="Pangilinan J."/>
            <person name="Riley R."/>
            <person name="Labutti K."/>
            <person name="Andreopoulos B."/>
            <person name="Lipzen A."/>
            <person name="Chen C."/>
            <person name="Yanf M."/>
            <person name="Daum C."/>
            <person name="Ng V."/>
            <person name="Clum A."/>
            <person name="Steindorff A."/>
            <person name="Ohm R."/>
            <person name="Martin F."/>
            <person name="Silar P."/>
            <person name="Natvig D."/>
            <person name="Lalanne C."/>
            <person name="Gautier V."/>
            <person name="Ament-Velasquez S.L."/>
            <person name="Kruys A."/>
            <person name="Hutchinson M.I."/>
            <person name="Powell A.J."/>
            <person name="Barry K."/>
            <person name="Miller A.N."/>
            <person name="Grigoriev I.V."/>
            <person name="Debuchy R."/>
            <person name="Gladieux P."/>
            <person name="Thoren M.H."/>
            <person name="Johannesson H."/>
        </authorList>
    </citation>
    <scope>NUCLEOTIDE SEQUENCE</scope>
    <source>
        <strain evidence="1">PSN324</strain>
    </source>
</reference>